<dbReference type="OrthoDB" id="2408293at2759"/>
<name>A0A0V1B1V7_TRISP</name>
<evidence type="ECO:0000313" key="1">
    <source>
        <dbReference type="EMBL" id="KRY30877.1"/>
    </source>
</evidence>
<gene>
    <name evidence="1" type="ORF">T01_14981</name>
</gene>
<proteinExistence type="predicted"/>
<dbReference type="AlphaFoldDB" id="A0A0V1B1V7"/>
<comment type="caution">
    <text evidence="1">The sequence shown here is derived from an EMBL/GenBank/DDBJ whole genome shotgun (WGS) entry which is preliminary data.</text>
</comment>
<keyword evidence="2" id="KW-1185">Reference proteome</keyword>
<protein>
    <submittedName>
        <fullName evidence="1">Uncharacterized protein</fullName>
    </submittedName>
</protein>
<dbReference type="InParanoid" id="A0A0V1B1V7"/>
<reference evidence="1 2" key="1">
    <citation type="submission" date="2015-01" db="EMBL/GenBank/DDBJ databases">
        <title>Evolution of Trichinella species and genotypes.</title>
        <authorList>
            <person name="Korhonen P.K."/>
            <person name="Edoardo P."/>
            <person name="Giuseppe L.R."/>
            <person name="Gasser R.B."/>
        </authorList>
    </citation>
    <scope>NUCLEOTIDE SEQUENCE [LARGE SCALE GENOMIC DNA]</scope>
    <source>
        <strain evidence="1">ISS3</strain>
    </source>
</reference>
<organism evidence="1 2">
    <name type="scientific">Trichinella spiralis</name>
    <name type="common">Trichina worm</name>
    <dbReference type="NCBI Taxonomy" id="6334"/>
    <lineage>
        <taxon>Eukaryota</taxon>
        <taxon>Metazoa</taxon>
        <taxon>Ecdysozoa</taxon>
        <taxon>Nematoda</taxon>
        <taxon>Enoplea</taxon>
        <taxon>Dorylaimia</taxon>
        <taxon>Trichinellida</taxon>
        <taxon>Trichinellidae</taxon>
        <taxon>Trichinella</taxon>
    </lineage>
</organism>
<accession>A0A0V1B1V7</accession>
<dbReference type="EMBL" id="JYDH01000129">
    <property type="protein sequence ID" value="KRY30877.1"/>
    <property type="molecule type" value="Genomic_DNA"/>
</dbReference>
<dbReference type="Proteomes" id="UP000054776">
    <property type="component" value="Unassembled WGS sequence"/>
</dbReference>
<sequence>MTDILRIQLDNPKSLRDYNSKNEYGVLKIGNSQSQIAFSLRTPPTFLQRSSLGEIGIRPNAVHQKIGHGGEKTFREAQNKWANVTQETCHIFLTPCLMVIINIHRNLFESLYEVLHFESAKVKTDRISGIKTAFTLSCSGILTQSMLAELKLVMSKLRYPQSQGAVEAGNMNTRKRMQKMVNGTENLFNGKFMLAFTKQLDKVELGSKVLLGIKLDITD</sequence>
<evidence type="ECO:0000313" key="2">
    <source>
        <dbReference type="Proteomes" id="UP000054776"/>
    </source>
</evidence>